<accession>A0A409YID1</accession>
<comment type="caution">
    <text evidence="3">The sequence shown here is derived from an EMBL/GenBank/DDBJ whole genome shotgun (WGS) entry which is preliminary data.</text>
</comment>
<feature type="transmembrane region" description="Helical" evidence="2">
    <location>
        <begin position="75"/>
        <end position="100"/>
    </location>
</feature>
<name>A0A409YID1_9AGAR</name>
<protein>
    <submittedName>
        <fullName evidence="3">Uncharacterized protein</fullName>
    </submittedName>
</protein>
<keyword evidence="2" id="KW-0812">Transmembrane</keyword>
<evidence type="ECO:0000313" key="3">
    <source>
        <dbReference type="EMBL" id="PPR02752.1"/>
    </source>
</evidence>
<feature type="region of interest" description="Disordered" evidence="1">
    <location>
        <begin position="1"/>
        <end position="23"/>
    </location>
</feature>
<reference evidence="3 4" key="1">
    <citation type="journal article" date="2018" name="Evol. Lett.">
        <title>Horizontal gene cluster transfer increased hallucinogenic mushroom diversity.</title>
        <authorList>
            <person name="Reynolds H.T."/>
            <person name="Vijayakumar V."/>
            <person name="Gluck-Thaler E."/>
            <person name="Korotkin H.B."/>
            <person name="Matheny P.B."/>
            <person name="Slot J.C."/>
        </authorList>
    </citation>
    <scope>NUCLEOTIDE SEQUENCE [LARGE SCALE GENOMIC DNA]</scope>
    <source>
        <strain evidence="3 4">SRW20</strain>
    </source>
</reference>
<proteinExistence type="predicted"/>
<dbReference type="InParanoid" id="A0A409YID1"/>
<keyword evidence="4" id="KW-1185">Reference proteome</keyword>
<keyword evidence="2" id="KW-0472">Membrane</keyword>
<dbReference type="Proteomes" id="UP000284706">
    <property type="component" value="Unassembled WGS sequence"/>
</dbReference>
<dbReference type="AlphaFoldDB" id="A0A409YID1"/>
<evidence type="ECO:0000313" key="4">
    <source>
        <dbReference type="Proteomes" id="UP000284706"/>
    </source>
</evidence>
<evidence type="ECO:0000256" key="1">
    <source>
        <dbReference type="SAM" id="MobiDB-lite"/>
    </source>
</evidence>
<keyword evidence="2" id="KW-1133">Transmembrane helix</keyword>
<sequence>MTIANSCHSSMFDRPNTPRSRTRGRSAPYFGFSNVDNTLQFGLLSQTWLFASHPWPIGLCGQCTLVITLVLDLPFFLFCVYLLDGFTPIGAAAPVFGVMIR</sequence>
<organism evidence="3 4">
    <name type="scientific">Gymnopilus dilepis</name>
    <dbReference type="NCBI Taxonomy" id="231916"/>
    <lineage>
        <taxon>Eukaryota</taxon>
        <taxon>Fungi</taxon>
        <taxon>Dikarya</taxon>
        <taxon>Basidiomycota</taxon>
        <taxon>Agaricomycotina</taxon>
        <taxon>Agaricomycetes</taxon>
        <taxon>Agaricomycetidae</taxon>
        <taxon>Agaricales</taxon>
        <taxon>Agaricineae</taxon>
        <taxon>Hymenogastraceae</taxon>
        <taxon>Gymnopilus</taxon>
    </lineage>
</organism>
<evidence type="ECO:0000256" key="2">
    <source>
        <dbReference type="SAM" id="Phobius"/>
    </source>
</evidence>
<gene>
    <name evidence="3" type="ORF">CVT26_009463</name>
</gene>
<dbReference type="EMBL" id="NHYE01000825">
    <property type="protein sequence ID" value="PPR02752.1"/>
    <property type="molecule type" value="Genomic_DNA"/>
</dbReference>